<name>A0A3E1INT5_GARVA</name>
<dbReference type="EMBL" id="LSLH01000001">
    <property type="protein sequence ID" value="RFD74665.1"/>
    <property type="molecule type" value="Genomic_DNA"/>
</dbReference>
<proteinExistence type="predicted"/>
<keyword evidence="1" id="KW-0472">Membrane</keyword>
<comment type="caution">
    <text evidence="2">The sequence shown here is derived from an EMBL/GenBank/DDBJ whole genome shotgun (WGS) entry which is preliminary data.</text>
</comment>
<dbReference type="AlphaFoldDB" id="A0A3E1INT5"/>
<evidence type="ECO:0000313" key="2">
    <source>
        <dbReference type="EMBL" id="RFD74665.1"/>
    </source>
</evidence>
<dbReference type="Proteomes" id="UP000258888">
    <property type="component" value="Unassembled WGS sequence"/>
</dbReference>
<feature type="transmembrane region" description="Helical" evidence="1">
    <location>
        <begin position="52"/>
        <end position="71"/>
    </location>
</feature>
<keyword evidence="1" id="KW-1133">Transmembrane helix</keyword>
<keyword evidence="1" id="KW-0812">Transmembrane</keyword>
<dbReference type="Pfam" id="PF10745">
    <property type="entry name" value="DUF2530"/>
    <property type="match status" value="1"/>
</dbReference>
<evidence type="ECO:0000256" key="1">
    <source>
        <dbReference type="SAM" id="Phobius"/>
    </source>
</evidence>
<dbReference type="InterPro" id="IPR019681">
    <property type="entry name" value="DUF2530"/>
</dbReference>
<evidence type="ECO:0008006" key="4">
    <source>
        <dbReference type="Google" id="ProtNLM"/>
    </source>
</evidence>
<feature type="transmembrane region" description="Helical" evidence="1">
    <location>
        <begin position="26"/>
        <end position="46"/>
    </location>
</feature>
<protein>
    <recommendedName>
        <fullName evidence="4">DUF2530 domain-containing protein</fullName>
    </recommendedName>
</protein>
<sequence length="84" mass="9572">MKLAPIVNPDARKSTPKPLRVDLRKVFSIGTIAWLIATVVTVIIAFLHITTWFPALVCASGMIIGVLLLIWEHFDRWDYRRLGK</sequence>
<keyword evidence="3" id="KW-1185">Reference proteome</keyword>
<reference evidence="2 3" key="1">
    <citation type="submission" date="2016-02" db="EMBL/GenBank/DDBJ databases">
        <title>Gardnerella vaginalis Subgroups Defined by cpn60 Sequencing and Sialidase Activity in Isolates from Canada, Belgium and Kenya.</title>
        <authorList>
            <person name="Schellenberg J."/>
            <person name="Paramel Jayaprakash T."/>
            <person name="Withana Gamage N."/>
            <person name="Patterson M.H."/>
            <person name="Vaneechoutte M."/>
            <person name="Hill J.E."/>
        </authorList>
    </citation>
    <scope>NUCLEOTIDE SEQUENCE [LARGE SCALE GENOMIC DNA]</scope>
    <source>
        <strain evidence="2 3">N160</strain>
    </source>
</reference>
<evidence type="ECO:0000313" key="3">
    <source>
        <dbReference type="Proteomes" id="UP000258888"/>
    </source>
</evidence>
<organism evidence="2 3">
    <name type="scientific">Gardnerella vaginalis</name>
    <dbReference type="NCBI Taxonomy" id="2702"/>
    <lineage>
        <taxon>Bacteria</taxon>
        <taxon>Bacillati</taxon>
        <taxon>Actinomycetota</taxon>
        <taxon>Actinomycetes</taxon>
        <taxon>Bifidobacteriales</taxon>
        <taxon>Bifidobacteriaceae</taxon>
        <taxon>Gardnerella</taxon>
    </lineage>
</organism>
<gene>
    <name evidence="2" type="ORF">AXE76_00060</name>
</gene>
<dbReference type="RefSeq" id="WP_004128796.1">
    <property type="nucleotide sequence ID" value="NZ_CP160093.1"/>
</dbReference>
<accession>A0A3E1INT5</accession>